<accession>A0A4Q0VXL1</accession>
<comment type="caution">
    <text evidence="3">The sequence shown here is derived from an EMBL/GenBank/DDBJ whole genome shotgun (WGS) entry which is preliminary data.</text>
</comment>
<gene>
    <name evidence="3" type="ORF">DS745_02095</name>
</gene>
<dbReference type="GO" id="GO:0008773">
    <property type="term" value="F:[protein-PII] uridylyltransferase activity"/>
    <property type="evidence" value="ECO:0007669"/>
    <property type="project" value="InterPro"/>
</dbReference>
<dbReference type="Proteomes" id="UP000290649">
    <property type="component" value="Unassembled WGS sequence"/>
</dbReference>
<dbReference type="OrthoDB" id="9810963at2"/>
<dbReference type="Pfam" id="PF10335">
    <property type="entry name" value="DUF294_C"/>
    <property type="match status" value="1"/>
</dbReference>
<name>A0A4Q0VXL1_9BACI</name>
<dbReference type="EMBL" id="QOUX01000001">
    <property type="protein sequence ID" value="RXJ04200.1"/>
    <property type="molecule type" value="Genomic_DNA"/>
</dbReference>
<evidence type="ECO:0008006" key="5">
    <source>
        <dbReference type="Google" id="ProtNLM"/>
    </source>
</evidence>
<dbReference type="CDD" id="cd05401">
    <property type="entry name" value="NT_GlnE_GlnD_like"/>
    <property type="match status" value="1"/>
</dbReference>
<sequence length="321" mass="37370">MKTYEQVKEFLEKKLPSVSWDHQKLNEFHEIIMKEIIQIALTKVESELGKPPTHFAFFVMGSAARHEQSVWSDQDHGIIYDGPDHFHSYFIRMGKEITRGFALAGYEPCDGNVMASNPYWCKSSADWTTQIAQWFDEADWESLRYFSTFFDSRVLAGEDKLLLALKTFAFSKLDENPVLYKRLYENVGFVKKGIGIFGQILSEEKGEEAGTINLKQTIFFPYVNSLRLLALIEKIPEASTLERFQKLPEGYETIKVYQSYFLKLLNYRLYFQKDAVSYKKVHLLPVNAMSAREKDGLKEIMKKGRQLFKETKEIIDRRCSP</sequence>
<feature type="domain" description="Protein-PII uridylyltransferase N-terminal" evidence="1">
    <location>
        <begin position="23"/>
        <end position="139"/>
    </location>
</feature>
<organism evidence="3 4">
    <name type="scientific">Anaerobacillus alkaliphilus</name>
    <dbReference type="NCBI Taxonomy" id="1548597"/>
    <lineage>
        <taxon>Bacteria</taxon>
        <taxon>Bacillati</taxon>
        <taxon>Bacillota</taxon>
        <taxon>Bacilli</taxon>
        <taxon>Bacillales</taxon>
        <taxon>Bacillaceae</taxon>
        <taxon>Anaerobacillus</taxon>
    </lineage>
</organism>
<evidence type="ECO:0000259" key="2">
    <source>
        <dbReference type="Pfam" id="PF10335"/>
    </source>
</evidence>
<feature type="domain" description="DUF294" evidence="2">
    <location>
        <begin position="179"/>
        <end position="307"/>
    </location>
</feature>
<dbReference type="Pfam" id="PF03445">
    <property type="entry name" value="DUF294"/>
    <property type="match status" value="1"/>
</dbReference>
<evidence type="ECO:0000313" key="4">
    <source>
        <dbReference type="Proteomes" id="UP000290649"/>
    </source>
</evidence>
<dbReference type="InterPro" id="IPR005105">
    <property type="entry name" value="GlnD_Uridyltrans_N"/>
</dbReference>
<reference evidence="3 4" key="1">
    <citation type="journal article" date="2019" name="Int. J. Syst. Evol. Microbiol.">
        <title>Anaerobacillus alkaliphilus sp. nov., a novel alkaliphilic and moderately halophilic bacterium.</title>
        <authorList>
            <person name="Borsodi A.K."/>
            <person name="Aszalos J.M."/>
            <person name="Bihari P."/>
            <person name="Nagy I."/>
            <person name="Schumann P."/>
            <person name="Sproer C."/>
            <person name="Kovacs A.L."/>
            <person name="Boka K."/>
            <person name="Dobosy P."/>
            <person name="Ovari M."/>
            <person name="Szili-Kovacs T."/>
            <person name="Toth E."/>
        </authorList>
    </citation>
    <scope>NUCLEOTIDE SEQUENCE [LARGE SCALE GENOMIC DNA]</scope>
    <source>
        <strain evidence="3 4">B16-10</strain>
    </source>
</reference>
<protein>
    <recommendedName>
        <fullName evidence="5">CBS domain-containing protein</fullName>
    </recommendedName>
</protein>
<dbReference type="InterPro" id="IPR018821">
    <property type="entry name" value="DUF294_put_nucleoTrafse_sb-bd"/>
</dbReference>
<evidence type="ECO:0000259" key="1">
    <source>
        <dbReference type="Pfam" id="PF03445"/>
    </source>
</evidence>
<dbReference type="AlphaFoldDB" id="A0A4Q0VXL1"/>
<proteinExistence type="predicted"/>
<evidence type="ECO:0000313" key="3">
    <source>
        <dbReference type="EMBL" id="RXJ04200.1"/>
    </source>
</evidence>
<dbReference type="RefSeq" id="WP_129076549.1">
    <property type="nucleotide sequence ID" value="NZ_QOUX01000001.1"/>
</dbReference>
<keyword evidence="4" id="KW-1185">Reference proteome</keyword>